<dbReference type="VEuPathDB" id="TriTrypDB:TcIL3000_0_32830"/>
<evidence type="ECO:0000313" key="2">
    <source>
        <dbReference type="EMBL" id="CCD12403.1"/>
    </source>
</evidence>
<dbReference type="InterPro" id="IPR036047">
    <property type="entry name" value="F-box-like_dom_sf"/>
</dbReference>
<dbReference type="EMBL" id="CAEQ01000708">
    <property type="protein sequence ID" value="CCD12403.1"/>
    <property type="molecule type" value="Genomic_DNA"/>
</dbReference>
<dbReference type="SUPFAM" id="SSF81383">
    <property type="entry name" value="F-box domain"/>
    <property type="match status" value="1"/>
</dbReference>
<evidence type="ECO:0008006" key="4">
    <source>
        <dbReference type="Google" id="ProtNLM"/>
    </source>
</evidence>
<reference evidence="3" key="1">
    <citation type="submission" date="2011-07" db="EMBL/GenBank/DDBJ databases">
        <title>Divergent evolution of antigenic variation in African trypanosomes.</title>
        <authorList>
            <person name="Jackson A.P."/>
            <person name="Berry A."/>
            <person name="Allison H.C."/>
            <person name="Burton P."/>
            <person name="Anderson J."/>
            <person name="Aslett M."/>
            <person name="Brown R."/>
            <person name="Corton N."/>
            <person name="Harris D."/>
            <person name="Hauser H."/>
            <person name="Gamble J."/>
            <person name="Gilderthorp R."/>
            <person name="McQuillan J."/>
            <person name="Quail M.A."/>
            <person name="Sanders M."/>
            <person name="Van Tonder A."/>
            <person name="Ginger M.L."/>
            <person name="Donelson J.E."/>
            <person name="Field M.C."/>
            <person name="Barry J.D."/>
            <person name="Berriman M."/>
            <person name="Hertz-Fowler C."/>
        </authorList>
    </citation>
    <scope>NUCLEOTIDE SEQUENCE [LARGE SCALE GENOMIC DNA]</scope>
    <source>
        <strain evidence="3">IL3000</strain>
    </source>
</reference>
<name>F9W5F1_TRYCI</name>
<proteinExistence type="predicted"/>
<gene>
    <name evidence="2" type="ORF">TCIL3000_0_32830</name>
    <name evidence="1" type="ORF">TCIL3000_4_500</name>
</gene>
<dbReference type="AlphaFoldDB" id="F9W5F1"/>
<accession>F9W5F1</accession>
<dbReference type="VEuPathDB" id="TriTrypDB:TcIL3000_4_500"/>
<dbReference type="Proteomes" id="UP000000702">
    <property type="component" value="Unassembled WGS sequence"/>
</dbReference>
<sequence length="224" mass="25272">MQSSVDIAGLLVQYFRGSAEERSVITATHPSVFTEGVVEELDNAFALLMEAHHQAREACRVIDDITDEHELPRALRMTPKELNELDVKEEVMIKRFAEKVAVYLSLGDVPNCGDCDEVLPQQTSTATAPPWHKEASLVLNVLSFLSLKFILRVAEDVCRDWREWLFCPEVSKDFWHTSVLREYQECIDLLSLSAGEGICNGDWRTLAMVCCADDDDDESCDETV</sequence>
<keyword evidence="3" id="KW-1185">Reference proteome</keyword>
<reference evidence="2 3" key="2">
    <citation type="journal article" date="2012" name="Proc. Natl. Acad. Sci. U.S.A.">
        <title>Antigenic diversity is generated by distinct evolutionary mechanisms in African trypanosome species.</title>
        <authorList>
            <person name="Jackson A.P."/>
            <person name="Berry A."/>
            <person name="Aslett M."/>
            <person name="Allison H.C."/>
            <person name="Burton P."/>
            <person name="Vavrova-Anderson J."/>
            <person name="Brown R."/>
            <person name="Browne H."/>
            <person name="Corton N."/>
            <person name="Hauser H."/>
            <person name="Gamble J."/>
            <person name="Gilderthorp R."/>
            <person name="Marcello L."/>
            <person name="McQuillan J."/>
            <person name="Otto T.D."/>
            <person name="Quail M.A."/>
            <person name="Sanders M.J."/>
            <person name="van Tonder A."/>
            <person name="Ginger M.L."/>
            <person name="Field M.C."/>
            <person name="Barry J.D."/>
            <person name="Hertz-Fowler C."/>
            <person name="Berriman M."/>
        </authorList>
    </citation>
    <scope>NUCLEOTIDE SEQUENCE [LARGE SCALE GENOMIC DNA]</scope>
    <source>
        <strain evidence="2 3">IL3000</strain>
    </source>
</reference>
<evidence type="ECO:0000313" key="3">
    <source>
        <dbReference type="Proteomes" id="UP000000702"/>
    </source>
</evidence>
<evidence type="ECO:0000313" key="1">
    <source>
        <dbReference type="EMBL" id="CCC89968.1"/>
    </source>
</evidence>
<protein>
    <recommendedName>
        <fullName evidence="4">F-box domain-containing protein</fullName>
    </recommendedName>
</protein>
<dbReference type="OMA" id="WVGCVQR"/>
<organism evidence="2 3">
    <name type="scientific">Trypanosoma congolense (strain IL3000)</name>
    <dbReference type="NCBI Taxonomy" id="1068625"/>
    <lineage>
        <taxon>Eukaryota</taxon>
        <taxon>Discoba</taxon>
        <taxon>Euglenozoa</taxon>
        <taxon>Kinetoplastea</taxon>
        <taxon>Metakinetoplastina</taxon>
        <taxon>Trypanosomatida</taxon>
        <taxon>Trypanosomatidae</taxon>
        <taxon>Trypanosoma</taxon>
        <taxon>Nannomonas</taxon>
    </lineage>
</organism>
<dbReference type="EMBL" id="HE575317">
    <property type="protein sequence ID" value="CCC89968.1"/>
    <property type="molecule type" value="Genomic_DNA"/>
</dbReference>